<name>A0ABM5P168_9MOLU</name>
<dbReference type="EMBL" id="CP006935">
    <property type="protein sequence ID" value="AHC40119.1"/>
    <property type="molecule type" value="Genomic_DNA"/>
</dbReference>
<protein>
    <recommendedName>
        <fullName evidence="1">Restriction endonuclease type II NgoFVII N-terminal domain-containing protein</fullName>
    </recommendedName>
</protein>
<evidence type="ECO:0000259" key="1">
    <source>
        <dbReference type="Pfam" id="PF09565"/>
    </source>
</evidence>
<dbReference type="Pfam" id="PF09565">
    <property type="entry name" value="RE_NgoFVII"/>
    <property type="match status" value="1"/>
</dbReference>
<dbReference type="Gene3D" id="3.30.870.10">
    <property type="entry name" value="Endonuclease Chain A"/>
    <property type="match status" value="1"/>
</dbReference>
<feature type="domain" description="Restriction endonuclease type II NgoFVII N-terminal" evidence="1">
    <location>
        <begin position="22"/>
        <end position="130"/>
    </location>
</feature>
<reference evidence="2 3" key="1">
    <citation type="journal article" date="2014" name="Genome Announc.">
        <title>Complete Genome Sequence of Mycoplasma ovis Strain Michigan, a Hemoplasma of Sheep with Two Distinct 16S rRNA Genes.</title>
        <authorList>
            <person name="Deshuillers P.L."/>
            <person name="Santos A.P."/>
            <person name="do Nascimento N.C."/>
            <person name="Hampel J.A."/>
            <person name="Bergin I.L."/>
            <person name="Dyson M.C."/>
            <person name="Messick J.B."/>
        </authorList>
    </citation>
    <scope>NUCLEOTIDE SEQUENCE [LARGE SCALE GENOMIC DNA]</scope>
    <source>
        <strain evidence="2 3">Michigan</strain>
    </source>
</reference>
<accession>A0ABM5P168</accession>
<organism evidence="2 3">
    <name type="scientific">Mycoplasma ovis str. Michigan</name>
    <dbReference type="NCBI Taxonomy" id="1415773"/>
    <lineage>
        <taxon>Bacteria</taxon>
        <taxon>Bacillati</taxon>
        <taxon>Mycoplasmatota</taxon>
        <taxon>Mollicutes</taxon>
        <taxon>Mycoplasmataceae</taxon>
        <taxon>Mycoplasma</taxon>
    </lineage>
</organism>
<evidence type="ECO:0000313" key="2">
    <source>
        <dbReference type="EMBL" id="AHC40119.1"/>
    </source>
</evidence>
<dbReference type="RefSeq" id="WP_024070922.1">
    <property type="nucleotide sequence ID" value="NC_023062.1"/>
</dbReference>
<keyword evidence="3" id="KW-1185">Reference proteome</keyword>
<proteinExistence type="predicted"/>
<gene>
    <name evidence="2" type="ORF">OVS_00645</name>
</gene>
<evidence type="ECO:0000313" key="3">
    <source>
        <dbReference type="Proteomes" id="UP000018745"/>
    </source>
</evidence>
<dbReference type="Proteomes" id="UP000018745">
    <property type="component" value="Chromosome"/>
</dbReference>
<sequence>MEDQFLFTNIYPLLEELEQELLNDRFREELNKSDQIEIVVGFCSHKSLRELDALIFQKKIKRVCLILGMYYFNGIPESLHDLVLEINEKWRKAGIGEIRLVHAWKYHVKLYCFFKNNQIFSAIYGSPNLSFLFNREVI</sequence>
<dbReference type="InterPro" id="IPR019065">
    <property type="entry name" value="RE_NgoFVII_N"/>
</dbReference>